<dbReference type="PANTHER" id="PTHR11945:SF629">
    <property type="entry name" value="OS02G0164450 PROTEIN"/>
    <property type="match status" value="1"/>
</dbReference>
<evidence type="ECO:0000313" key="9">
    <source>
        <dbReference type="Proteomes" id="UP001417504"/>
    </source>
</evidence>
<dbReference type="GO" id="GO:0045944">
    <property type="term" value="P:positive regulation of transcription by RNA polymerase II"/>
    <property type="evidence" value="ECO:0007669"/>
    <property type="project" value="InterPro"/>
</dbReference>
<keyword evidence="4" id="KW-0804">Transcription</keyword>
<evidence type="ECO:0000256" key="4">
    <source>
        <dbReference type="ARBA" id="ARBA00023163"/>
    </source>
</evidence>
<gene>
    <name evidence="8" type="ORF">Sjap_025352</name>
</gene>
<dbReference type="SUPFAM" id="SSF55455">
    <property type="entry name" value="SRF-like"/>
    <property type="match status" value="1"/>
</dbReference>
<evidence type="ECO:0000256" key="6">
    <source>
        <dbReference type="SAM" id="MobiDB-lite"/>
    </source>
</evidence>
<dbReference type="Gene3D" id="3.40.1810.10">
    <property type="entry name" value="Transcription factor, MADS-box"/>
    <property type="match status" value="1"/>
</dbReference>
<keyword evidence="9" id="KW-1185">Reference proteome</keyword>
<sequence>MANKKKSKGRQKIEIKRIVQEDSRQVTFSKRRSGLFKKASELSILCGVEVVIIVFSPAGKAFSFGVPNVDTLIDRFMHSSSSSSSSRSDGHKRGSIKERELNREYMDLSNQLESEKKKGEKKKSEANEKQLKWQAHLDSLGIHELKQVLAELEEFKKNIVNRADQVLLAGTSMPPLTGSVNNNVDQYAFEPKPNIIGTSTTAAAAAAAANGAHGFGYNFGYGNFSYDLDQGFGFY</sequence>
<feature type="compositionally biased region" description="Basic and acidic residues" evidence="6">
    <location>
        <begin position="88"/>
        <end position="106"/>
    </location>
</feature>
<keyword evidence="2" id="KW-0805">Transcription regulation</keyword>
<evidence type="ECO:0000256" key="5">
    <source>
        <dbReference type="ARBA" id="ARBA00023242"/>
    </source>
</evidence>
<dbReference type="PRINTS" id="PR00404">
    <property type="entry name" value="MADSDOMAIN"/>
</dbReference>
<feature type="region of interest" description="Disordered" evidence="6">
    <location>
        <begin position="79"/>
        <end position="127"/>
    </location>
</feature>
<dbReference type="AlphaFoldDB" id="A0AAP0E1N2"/>
<proteinExistence type="predicted"/>
<dbReference type="GO" id="GO:0000981">
    <property type="term" value="F:DNA-binding transcription factor activity, RNA polymerase II-specific"/>
    <property type="evidence" value="ECO:0007669"/>
    <property type="project" value="TreeGrafter"/>
</dbReference>
<keyword evidence="3" id="KW-0238">DNA-binding</keyword>
<dbReference type="PANTHER" id="PTHR11945">
    <property type="entry name" value="MADS BOX PROTEIN"/>
    <property type="match status" value="1"/>
</dbReference>
<evidence type="ECO:0000259" key="7">
    <source>
        <dbReference type="PROSITE" id="PS50066"/>
    </source>
</evidence>
<dbReference type="InterPro" id="IPR036879">
    <property type="entry name" value="TF_MADSbox_sf"/>
</dbReference>
<comment type="caution">
    <text evidence="8">The sequence shown here is derived from an EMBL/GenBank/DDBJ whole genome shotgun (WGS) entry which is preliminary data.</text>
</comment>
<keyword evidence="5" id="KW-0539">Nucleus</keyword>
<feature type="domain" description="MADS-box" evidence="7">
    <location>
        <begin position="8"/>
        <end position="68"/>
    </location>
</feature>
<comment type="subcellular location">
    <subcellularLocation>
        <location evidence="1">Nucleus</location>
    </subcellularLocation>
</comment>
<dbReference type="GO" id="GO:0005634">
    <property type="term" value="C:nucleus"/>
    <property type="evidence" value="ECO:0007669"/>
    <property type="project" value="UniProtKB-SubCell"/>
</dbReference>
<dbReference type="GO" id="GO:0046983">
    <property type="term" value="F:protein dimerization activity"/>
    <property type="evidence" value="ECO:0007669"/>
    <property type="project" value="InterPro"/>
</dbReference>
<evidence type="ECO:0000256" key="2">
    <source>
        <dbReference type="ARBA" id="ARBA00023015"/>
    </source>
</evidence>
<protein>
    <recommendedName>
        <fullName evidence="7">MADS-box domain-containing protein</fullName>
    </recommendedName>
</protein>
<feature type="compositionally biased region" description="Basic and acidic residues" evidence="6">
    <location>
        <begin position="113"/>
        <end position="127"/>
    </location>
</feature>
<dbReference type="Proteomes" id="UP001417504">
    <property type="component" value="Unassembled WGS sequence"/>
</dbReference>
<dbReference type="InterPro" id="IPR002100">
    <property type="entry name" value="TF_MADSbox"/>
</dbReference>
<dbReference type="Pfam" id="PF00319">
    <property type="entry name" value="SRF-TF"/>
    <property type="match status" value="1"/>
</dbReference>
<organism evidence="8 9">
    <name type="scientific">Stephania japonica</name>
    <dbReference type="NCBI Taxonomy" id="461633"/>
    <lineage>
        <taxon>Eukaryota</taxon>
        <taxon>Viridiplantae</taxon>
        <taxon>Streptophyta</taxon>
        <taxon>Embryophyta</taxon>
        <taxon>Tracheophyta</taxon>
        <taxon>Spermatophyta</taxon>
        <taxon>Magnoliopsida</taxon>
        <taxon>Ranunculales</taxon>
        <taxon>Menispermaceae</taxon>
        <taxon>Menispermoideae</taxon>
        <taxon>Cissampelideae</taxon>
        <taxon>Stephania</taxon>
    </lineage>
</organism>
<evidence type="ECO:0000256" key="1">
    <source>
        <dbReference type="ARBA" id="ARBA00004123"/>
    </source>
</evidence>
<dbReference type="CDD" id="cd00265">
    <property type="entry name" value="MADS_MEF2_like"/>
    <property type="match status" value="1"/>
</dbReference>
<dbReference type="FunFam" id="3.40.1810.10:FF:000006">
    <property type="entry name" value="Agamous-like MADS-box protein AGL62"/>
    <property type="match status" value="1"/>
</dbReference>
<reference evidence="8 9" key="1">
    <citation type="submission" date="2024-01" db="EMBL/GenBank/DDBJ databases">
        <title>Genome assemblies of Stephania.</title>
        <authorList>
            <person name="Yang L."/>
        </authorList>
    </citation>
    <scope>NUCLEOTIDE SEQUENCE [LARGE SCALE GENOMIC DNA]</scope>
    <source>
        <strain evidence="8">QJT</strain>
        <tissue evidence="8">Leaf</tissue>
    </source>
</reference>
<dbReference type="EMBL" id="JBBNAE010000011">
    <property type="protein sequence ID" value="KAK9084941.1"/>
    <property type="molecule type" value="Genomic_DNA"/>
</dbReference>
<dbReference type="PROSITE" id="PS50066">
    <property type="entry name" value="MADS_BOX_2"/>
    <property type="match status" value="1"/>
</dbReference>
<evidence type="ECO:0000256" key="3">
    <source>
        <dbReference type="ARBA" id="ARBA00023125"/>
    </source>
</evidence>
<dbReference type="InterPro" id="IPR033896">
    <property type="entry name" value="MEF2-like_N"/>
</dbReference>
<dbReference type="GO" id="GO:0000978">
    <property type="term" value="F:RNA polymerase II cis-regulatory region sequence-specific DNA binding"/>
    <property type="evidence" value="ECO:0007669"/>
    <property type="project" value="TreeGrafter"/>
</dbReference>
<dbReference type="SMART" id="SM00432">
    <property type="entry name" value="MADS"/>
    <property type="match status" value="1"/>
</dbReference>
<accession>A0AAP0E1N2</accession>
<evidence type="ECO:0000313" key="8">
    <source>
        <dbReference type="EMBL" id="KAK9084941.1"/>
    </source>
</evidence>
<name>A0AAP0E1N2_9MAGN</name>